<evidence type="ECO:0000313" key="4">
    <source>
        <dbReference type="Proteomes" id="UP001154282"/>
    </source>
</evidence>
<feature type="non-terminal residue" evidence="3">
    <location>
        <position position="1"/>
    </location>
</feature>
<proteinExistence type="predicted"/>
<sequence>DVILVVVAVVIVVAGVQGGEEEAVGEVRGGDKGLDEERGEGVAGDVRQRRAGGDGLRPGRIRRPGTHGGAQLPGGEGEGVAGRDELRRRRRRKSTCKKSKDRRPAPGKQLLGGAATTATAAAGQSNVVVLEDLGAEYLEELLRACTDNHR</sequence>
<organism evidence="3 4">
    <name type="scientific">Linum tenue</name>
    <dbReference type="NCBI Taxonomy" id="586396"/>
    <lineage>
        <taxon>Eukaryota</taxon>
        <taxon>Viridiplantae</taxon>
        <taxon>Streptophyta</taxon>
        <taxon>Embryophyta</taxon>
        <taxon>Tracheophyta</taxon>
        <taxon>Spermatophyta</taxon>
        <taxon>Magnoliopsida</taxon>
        <taxon>eudicotyledons</taxon>
        <taxon>Gunneridae</taxon>
        <taxon>Pentapetalae</taxon>
        <taxon>rosids</taxon>
        <taxon>fabids</taxon>
        <taxon>Malpighiales</taxon>
        <taxon>Linaceae</taxon>
        <taxon>Linum</taxon>
    </lineage>
</organism>
<name>A0AAV0LKT9_9ROSI</name>
<evidence type="ECO:0000256" key="2">
    <source>
        <dbReference type="SAM" id="SignalP"/>
    </source>
</evidence>
<reference evidence="3" key="1">
    <citation type="submission" date="2022-08" db="EMBL/GenBank/DDBJ databases">
        <authorList>
            <person name="Gutierrez-Valencia J."/>
        </authorList>
    </citation>
    <scope>NUCLEOTIDE SEQUENCE</scope>
</reference>
<accession>A0AAV0LKT9</accession>
<feature type="chain" id="PRO_5043471495" evidence="2">
    <location>
        <begin position="19"/>
        <end position="150"/>
    </location>
</feature>
<dbReference type="EMBL" id="CAMGYJ010000006">
    <property type="protein sequence ID" value="CAI0434404.1"/>
    <property type="molecule type" value="Genomic_DNA"/>
</dbReference>
<feature type="region of interest" description="Disordered" evidence="1">
    <location>
        <begin position="24"/>
        <end position="113"/>
    </location>
</feature>
<gene>
    <name evidence="3" type="ORF">LITE_LOCUS24260</name>
</gene>
<protein>
    <submittedName>
        <fullName evidence="3">Uncharacterized protein</fullName>
    </submittedName>
</protein>
<keyword evidence="4" id="KW-1185">Reference proteome</keyword>
<dbReference type="AlphaFoldDB" id="A0AAV0LKT9"/>
<evidence type="ECO:0000256" key="1">
    <source>
        <dbReference type="SAM" id="MobiDB-lite"/>
    </source>
</evidence>
<keyword evidence="2" id="KW-0732">Signal</keyword>
<feature type="compositionally biased region" description="Basic residues" evidence="1">
    <location>
        <begin position="88"/>
        <end position="101"/>
    </location>
</feature>
<feature type="signal peptide" evidence="2">
    <location>
        <begin position="1"/>
        <end position="18"/>
    </location>
</feature>
<comment type="caution">
    <text evidence="3">The sequence shown here is derived from an EMBL/GenBank/DDBJ whole genome shotgun (WGS) entry which is preliminary data.</text>
</comment>
<dbReference type="Proteomes" id="UP001154282">
    <property type="component" value="Unassembled WGS sequence"/>
</dbReference>
<feature type="compositionally biased region" description="Gly residues" evidence="1">
    <location>
        <begin position="66"/>
        <end position="80"/>
    </location>
</feature>
<feature type="compositionally biased region" description="Basic and acidic residues" evidence="1">
    <location>
        <begin position="28"/>
        <end position="52"/>
    </location>
</feature>
<evidence type="ECO:0000313" key="3">
    <source>
        <dbReference type="EMBL" id="CAI0434404.1"/>
    </source>
</evidence>